<accession>M4VBG8</accession>
<dbReference type="SUPFAM" id="SSF102114">
    <property type="entry name" value="Radical SAM enzymes"/>
    <property type="match status" value="1"/>
</dbReference>
<feature type="region of interest" description="Disordered" evidence="6">
    <location>
        <begin position="417"/>
        <end position="455"/>
    </location>
</feature>
<evidence type="ECO:0000256" key="4">
    <source>
        <dbReference type="ARBA" id="ARBA00023004"/>
    </source>
</evidence>
<evidence type="ECO:0000256" key="2">
    <source>
        <dbReference type="ARBA" id="ARBA00022691"/>
    </source>
</evidence>
<dbReference type="InterPro" id="IPR007197">
    <property type="entry name" value="rSAM"/>
</dbReference>
<dbReference type="Proteomes" id="UP000012040">
    <property type="component" value="Chromosome"/>
</dbReference>
<dbReference type="Gene3D" id="3.80.30.20">
    <property type="entry name" value="tm_1862 like domain"/>
    <property type="match status" value="1"/>
</dbReference>
<dbReference type="InterPro" id="IPR058240">
    <property type="entry name" value="rSAM_sf"/>
</dbReference>
<name>M4VBG8_9BACT</name>
<dbReference type="CDD" id="cd01335">
    <property type="entry name" value="Radical_SAM"/>
    <property type="match status" value="1"/>
</dbReference>
<dbReference type="InterPro" id="IPR025288">
    <property type="entry name" value="DUF4080"/>
</dbReference>
<evidence type="ECO:0000256" key="1">
    <source>
        <dbReference type="ARBA" id="ARBA00001966"/>
    </source>
</evidence>
<feature type="domain" description="Radical SAM core" evidence="7">
    <location>
        <begin position="84"/>
        <end position="314"/>
    </location>
</feature>
<evidence type="ECO:0000313" key="9">
    <source>
        <dbReference type="Proteomes" id="UP000012040"/>
    </source>
</evidence>
<feature type="compositionally biased region" description="Low complexity" evidence="6">
    <location>
        <begin position="418"/>
        <end position="435"/>
    </location>
</feature>
<dbReference type="GO" id="GO:0003824">
    <property type="term" value="F:catalytic activity"/>
    <property type="evidence" value="ECO:0007669"/>
    <property type="project" value="InterPro"/>
</dbReference>
<dbReference type="EMBL" id="CP003537">
    <property type="protein sequence ID" value="AGH95830.1"/>
    <property type="molecule type" value="Genomic_DNA"/>
</dbReference>
<dbReference type="STRING" id="1184267.A11Q_1614"/>
<dbReference type="KEGG" id="bex:A11Q_1614"/>
<keyword evidence="4" id="KW-0408">Iron</keyword>
<dbReference type="Pfam" id="PF04055">
    <property type="entry name" value="Radical_SAM"/>
    <property type="match status" value="1"/>
</dbReference>
<evidence type="ECO:0000256" key="5">
    <source>
        <dbReference type="ARBA" id="ARBA00023014"/>
    </source>
</evidence>
<dbReference type="AlphaFoldDB" id="M4VBG8"/>
<evidence type="ECO:0000256" key="6">
    <source>
        <dbReference type="SAM" id="MobiDB-lite"/>
    </source>
</evidence>
<dbReference type="InterPro" id="IPR051198">
    <property type="entry name" value="BchE-like"/>
</dbReference>
<dbReference type="eggNOG" id="COG1032">
    <property type="taxonomic scope" value="Bacteria"/>
</dbReference>
<keyword evidence="5" id="KW-0411">Iron-sulfur</keyword>
<dbReference type="GO" id="GO:0005829">
    <property type="term" value="C:cytosol"/>
    <property type="evidence" value="ECO:0007669"/>
    <property type="project" value="TreeGrafter"/>
</dbReference>
<proteinExistence type="predicted"/>
<reference evidence="8 9" key="1">
    <citation type="journal article" date="2013" name="ISME J.">
        <title>By their genes ye shall know them: genomic signatures of predatory bacteria.</title>
        <authorList>
            <person name="Pasternak Z."/>
            <person name="Pietrokovski S."/>
            <person name="Rotem O."/>
            <person name="Gophna U."/>
            <person name="Lurie-Weinberger M.N."/>
            <person name="Jurkevitch E."/>
        </authorList>
    </citation>
    <scope>NUCLEOTIDE SEQUENCE [LARGE SCALE GENOMIC DNA]</scope>
    <source>
        <strain evidence="8 9">JSS</strain>
    </source>
</reference>
<dbReference type="GO" id="GO:0051536">
    <property type="term" value="F:iron-sulfur cluster binding"/>
    <property type="evidence" value="ECO:0007669"/>
    <property type="project" value="UniProtKB-KW"/>
</dbReference>
<dbReference type="GO" id="GO:0046872">
    <property type="term" value="F:metal ion binding"/>
    <property type="evidence" value="ECO:0007669"/>
    <property type="project" value="UniProtKB-KW"/>
</dbReference>
<sequence length="455" mass="52271">MILKKVAPEVVIVLGGPEISYETETQPHTQWADFIIKNEADFLFRDLCRDILIHEQRPEQKIIEAKLPDIKQIKLPYDLYTDDDIRNRVIYVEASRGCPYKCEYCLSSLDKSVRSFDLDLFLAEMKKLLDRGARTFKFVDRTFNLSPTTSTRILQFFLEHIELGLFLHFELVPDRLPKEIRELICQFPAGSLQFEIGIQTLNPLVAQNISRKNDMVKVAENFTYIKEHTHVHTHADLIVGLPGETLQSFAEGFDRLASFGPDEIQVGILKRLKGTPIARHEKSFKMLYSEAPPFQILSTDTMDFMTLQKMNRFAKYWDLYVNSGEFKHFSEWLRTNEQLGASYFWKFDQLSEYLSKTYSETHSISLMNLAEKAYLFLIENGVESSIAAEIIEQDYCYGSKRRDLPPFLKKLQGLSNTSSRALPNASSASSSISSSTGNPTTQNAGRNSRQLKHLN</sequence>
<organism evidence="8 9">
    <name type="scientific">Pseudobdellovibrio exovorus JSS</name>
    <dbReference type="NCBI Taxonomy" id="1184267"/>
    <lineage>
        <taxon>Bacteria</taxon>
        <taxon>Pseudomonadati</taxon>
        <taxon>Bdellovibrionota</taxon>
        <taxon>Bdellovibrionia</taxon>
        <taxon>Bdellovibrionales</taxon>
        <taxon>Pseudobdellovibrionaceae</taxon>
        <taxon>Pseudobdellovibrio</taxon>
    </lineage>
</organism>
<evidence type="ECO:0000313" key="8">
    <source>
        <dbReference type="EMBL" id="AGH95830.1"/>
    </source>
</evidence>
<dbReference type="Pfam" id="PF13311">
    <property type="entry name" value="DUF4080"/>
    <property type="match status" value="1"/>
</dbReference>
<dbReference type="InterPro" id="IPR023404">
    <property type="entry name" value="rSAM_horseshoe"/>
</dbReference>
<dbReference type="HOGENOM" id="CLU_021572_1_1_7"/>
<feature type="compositionally biased region" description="Polar residues" evidence="6">
    <location>
        <begin position="436"/>
        <end position="448"/>
    </location>
</feature>
<gene>
    <name evidence="8" type="ORF">A11Q_1614</name>
</gene>
<protein>
    <recommendedName>
        <fullName evidence="7">Radical SAM core domain-containing protein</fullName>
    </recommendedName>
</protein>
<keyword evidence="3" id="KW-0479">Metal-binding</keyword>
<evidence type="ECO:0000259" key="7">
    <source>
        <dbReference type="PROSITE" id="PS51918"/>
    </source>
</evidence>
<dbReference type="PANTHER" id="PTHR43409:SF16">
    <property type="entry name" value="SLR0320 PROTEIN"/>
    <property type="match status" value="1"/>
</dbReference>
<dbReference type="PROSITE" id="PS51918">
    <property type="entry name" value="RADICAL_SAM"/>
    <property type="match status" value="1"/>
</dbReference>
<dbReference type="InterPro" id="IPR006638">
    <property type="entry name" value="Elp3/MiaA/NifB-like_rSAM"/>
</dbReference>
<dbReference type="PANTHER" id="PTHR43409">
    <property type="entry name" value="ANAEROBIC MAGNESIUM-PROTOPORPHYRIN IX MONOMETHYL ESTER CYCLASE-RELATED"/>
    <property type="match status" value="1"/>
</dbReference>
<dbReference type="SMART" id="SM00729">
    <property type="entry name" value="Elp3"/>
    <property type="match status" value="1"/>
</dbReference>
<dbReference type="PATRIC" id="fig|1184267.3.peg.1635"/>
<evidence type="ECO:0000256" key="3">
    <source>
        <dbReference type="ARBA" id="ARBA00022723"/>
    </source>
</evidence>
<comment type="cofactor">
    <cofactor evidence="1">
        <name>[4Fe-4S] cluster</name>
        <dbReference type="ChEBI" id="CHEBI:49883"/>
    </cofactor>
</comment>
<keyword evidence="2" id="KW-0949">S-adenosyl-L-methionine</keyword>
<keyword evidence="9" id="KW-1185">Reference proteome</keyword>
<dbReference type="SFLD" id="SFLDG01082">
    <property type="entry name" value="B12-binding_domain_containing"/>
    <property type="match status" value="1"/>
</dbReference>
<dbReference type="SFLD" id="SFLDS00029">
    <property type="entry name" value="Radical_SAM"/>
    <property type="match status" value="1"/>
</dbReference>